<keyword evidence="16" id="KW-1185">Reference proteome</keyword>
<comment type="caution">
    <text evidence="15">The sequence shown here is derived from an EMBL/GenBank/DDBJ whole genome shotgun (WGS) entry which is preliminary data.</text>
</comment>
<dbReference type="PANTHER" id="PTHR46025:SF3">
    <property type="entry name" value="XYLOSYLTRANSFERASE OXT"/>
    <property type="match status" value="1"/>
</dbReference>
<evidence type="ECO:0000256" key="2">
    <source>
        <dbReference type="ARBA" id="ARBA00004648"/>
    </source>
</evidence>
<keyword evidence="3" id="KW-0328">Glycosyltransferase</keyword>
<name>A0ABX0X8R8_9BACT</name>
<protein>
    <recommendedName>
        <fullName evidence="14">Peptide O-xylosyltransferase</fullName>
    </recommendedName>
</protein>
<dbReference type="Pfam" id="PF02485">
    <property type="entry name" value="Branch"/>
    <property type="match status" value="1"/>
</dbReference>
<dbReference type="PANTHER" id="PTHR46025">
    <property type="entry name" value="XYLOSYLTRANSFERASE OXT"/>
    <property type="match status" value="1"/>
</dbReference>
<dbReference type="InterPro" id="IPR043538">
    <property type="entry name" value="XYLT"/>
</dbReference>
<evidence type="ECO:0000256" key="14">
    <source>
        <dbReference type="ARBA" id="ARBA00042865"/>
    </source>
</evidence>
<organism evidence="15 16">
    <name type="scientific">Neolewinella antarctica</name>
    <dbReference type="NCBI Taxonomy" id="442734"/>
    <lineage>
        <taxon>Bacteria</taxon>
        <taxon>Pseudomonadati</taxon>
        <taxon>Bacteroidota</taxon>
        <taxon>Saprospiria</taxon>
        <taxon>Saprospirales</taxon>
        <taxon>Lewinellaceae</taxon>
        <taxon>Neolewinella</taxon>
    </lineage>
</organism>
<evidence type="ECO:0000256" key="4">
    <source>
        <dbReference type="ARBA" id="ARBA00022679"/>
    </source>
</evidence>
<dbReference type="InterPro" id="IPR003406">
    <property type="entry name" value="Glyco_trans_14"/>
</dbReference>
<evidence type="ECO:0000256" key="3">
    <source>
        <dbReference type="ARBA" id="ARBA00022676"/>
    </source>
</evidence>
<keyword evidence="8" id="KW-0735">Signal-anchor</keyword>
<keyword evidence="7" id="KW-0256">Endoplasmic reticulum</keyword>
<evidence type="ECO:0000256" key="12">
    <source>
        <dbReference type="ARBA" id="ARBA00023157"/>
    </source>
</evidence>
<keyword evidence="6" id="KW-0479">Metal-binding</keyword>
<evidence type="ECO:0000313" key="16">
    <source>
        <dbReference type="Proteomes" id="UP000770785"/>
    </source>
</evidence>
<comment type="subcellular location">
    <subcellularLocation>
        <location evidence="2">Endoplasmic reticulum membrane</location>
        <topology evidence="2">Single-pass type II membrane protein</topology>
    </subcellularLocation>
    <subcellularLocation>
        <location evidence="1">Golgi apparatus membrane</location>
        <topology evidence="1">Single-pass type II membrane protein</topology>
    </subcellularLocation>
</comment>
<keyword evidence="12" id="KW-1015">Disulfide bond</keyword>
<gene>
    <name evidence="15" type="ORF">GGR27_001150</name>
</gene>
<evidence type="ECO:0000256" key="8">
    <source>
        <dbReference type="ARBA" id="ARBA00022968"/>
    </source>
</evidence>
<keyword evidence="13" id="KW-0325">Glycoprotein</keyword>
<sequence length="295" mass="33902">MKHAALITAYKDFEQLKVLINELGDGFNVYVHVDKKSVVPAATIHEVRQLPNVAYVGQDYKVNWGAVNHLKSYIKLARTALTNADNQYFHLITGQDYPVQSSRHFASLMEGDDRSYLEHFSLPSPRWSGGGLERLEYYNLCSLIDAKQHGKWVNRIIRLQKLVKFKRPISEDLGQLYGGSTYWSLSREILRYVIDFTDRNPSILDRFKHTFCAEEIYFQTVVMNSPFAHKVVNDSRRFIDWAKAEEGSPPFLDESDYSAIVSSDCLFARKIDGRETELIEKLTAHRKETQDVSAG</sequence>
<proteinExistence type="predicted"/>
<reference evidence="15 16" key="1">
    <citation type="submission" date="2020-03" db="EMBL/GenBank/DDBJ databases">
        <title>Genomic Encyclopedia of Type Strains, Phase IV (KMG-IV): sequencing the most valuable type-strain genomes for metagenomic binning, comparative biology and taxonomic classification.</title>
        <authorList>
            <person name="Goeker M."/>
        </authorList>
    </citation>
    <scope>NUCLEOTIDE SEQUENCE [LARGE SCALE GENOMIC DNA]</scope>
    <source>
        <strain evidence="15 16">DSM 105096</strain>
    </source>
</reference>
<dbReference type="RefSeq" id="WP_168036442.1">
    <property type="nucleotide sequence ID" value="NZ_JAATJH010000002.1"/>
</dbReference>
<evidence type="ECO:0000256" key="1">
    <source>
        <dbReference type="ARBA" id="ARBA00004323"/>
    </source>
</evidence>
<evidence type="ECO:0000256" key="6">
    <source>
        <dbReference type="ARBA" id="ARBA00022723"/>
    </source>
</evidence>
<dbReference type="Proteomes" id="UP000770785">
    <property type="component" value="Unassembled WGS sequence"/>
</dbReference>
<evidence type="ECO:0000256" key="10">
    <source>
        <dbReference type="ARBA" id="ARBA00023034"/>
    </source>
</evidence>
<evidence type="ECO:0000256" key="13">
    <source>
        <dbReference type="ARBA" id="ARBA00023180"/>
    </source>
</evidence>
<accession>A0ABX0X8R8</accession>
<dbReference type="EMBL" id="JAATJH010000002">
    <property type="protein sequence ID" value="NJC25651.1"/>
    <property type="molecule type" value="Genomic_DNA"/>
</dbReference>
<keyword evidence="11" id="KW-0472">Membrane</keyword>
<keyword evidence="10" id="KW-0333">Golgi apparatus</keyword>
<evidence type="ECO:0000256" key="9">
    <source>
        <dbReference type="ARBA" id="ARBA00022989"/>
    </source>
</evidence>
<evidence type="ECO:0000313" key="15">
    <source>
        <dbReference type="EMBL" id="NJC25651.1"/>
    </source>
</evidence>
<evidence type="ECO:0000256" key="7">
    <source>
        <dbReference type="ARBA" id="ARBA00022824"/>
    </source>
</evidence>
<keyword evidence="4" id="KW-0808">Transferase</keyword>
<evidence type="ECO:0000256" key="11">
    <source>
        <dbReference type="ARBA" id="ARBA00023136"/>
    </source>
</evidence>
<keyword evidence="9" id="KW-1133">Transmembrane helix</keyword>
<evidence type="ECO:0000256" key="5">
    <source>
        <dbReference type="ARBA" id="ARBA00022692"/>
    </source>
</evidence>
<keyword evidence="5" id="KW-0812">Transmembrane</keyword>